<proteinExistence type="predicted"/>
<reference evidence="1 2" key="1">
    <citation type="submission" date="2024-04" db="EMBL/GenBank/DDBJ databases">
        <title>Human intestinal bacterial collection.</title>
        <authorList>
            <person name="Pauvert C."/>
            <person name="Hitch T.C.A."/>
            <person name="Clavel T."/>
        </authorList>
    </citation>
    <scope>NUCLEOTIDE SEQUENCE [LARGE SCALE GENOMIC DNA]</scope>
    <source>
        <strain evidence="1 2">CLA-SR-H019</strain>
    </source>
</reference>
<organism evidence="1 2">
    <name type="scientific">Peptoniphilus senegalensis</name>
    <dbReference type="NCBI Taxonomy" id="1465757"/>
    <lineage>
        <taxon>Bacteria</taxon>
        <taxon>Bacillati</taxon>
        <taxon>Bacillota</taxon>
        <taxon>Tissierellia</taxon>
        <taxon>Tissierellales</taxon>
        <taxon>Peptoniphilaceae</taxon>
        <taxon>Peptoniphilus</taxon>
    </lineage>
</organism>
<dbReference type="EMBL" id="JBBNPP010000028">
    <property type="protein sequence ID" value="MEQ3347558.1"/>
    <property type="molecule type" value="Genomic_DNA"/>
</dbReference>
<dbReference type="RefSeq" id="WP_349189415.1">
    <property type="nucleotide sequence ID" value="NZ_JBBNPP010000028.1"/>
</dbReference>
<dbReference type="Proteomes" id="UP001491691">
    <property type="component" value="Unassembled WGS sequence"/>
</dbReference>
<comment type="caution">
    <text evidence="1">The sequence shown here is derived from an EMBL/GenBank/DDBJ whole genome shotgun (WGS) entry which is preliminary data.</text>
</comment>
<evidence type="ECO:0000313" key="2">
    <source>
        <dbReference type="Proteomes" id="UP001491691"/>
    </source>
</evidence>
<gene>
    <name evidence="1" type="ORF">AAA073_08955</name>
</gene>
<protein>
    <submittedName>
        <fullName evidence="1">Uncharacterized protein</fullName>
    </submittedName>
</protein>
<sequence>MDKEKLKINKEEEKLFEEAKKFVEDHIDAFKELADGPDTIEEKSEEAYKNFDKVADEIMEKYDKVFKELAK</sequence>
<accession>A0ABV1J306</accession>
<keyword evidence="2" id="KW-1185">Reference proteome</keyword>
<evidence type="ECO:0000313" key="1">
    <source>
        <dbReference type="EMBL" id="MEQ3347558.1"/>
    </source>
</evidence>
<name>A0ABV1J306_9FIRM</name>